<evidence type="ECO:0000313" key="1">
    <source>
        <dbReference type="EMBL" id="DAF90295.1"/>
    </source>
</evidence>
<sequence length="131" mass="13959">MLPHFLISNAGLVLLATSNGGGDFEELFLVHTAQLFLDLAADNVDSFDGIGVDTLLGFLEQLVIVGVDVGQSDGLNFGCVGGRVHGHNVDGHGTECAGNHFGCHNFGLSHLIKYRTVWTPAIIRYRAVTPV</sequence>
<protein>
    <submittedName>
        <fullName evidence="1">Uncharacterized protein</fullName>
    </submittedName>
</protein>
<proteinExistence type="predicted"/>
<accession>A0A8S5U748</accession>
<reference evidence="1" key="1">
    <citation type="journal article" date="2021" name="Proc. Natl. Acad. Sci. U.S.A.">
        <title>A Catalog of Tens of Thousands of Viruses from Human Metagenomes Reveals Hidden Associations with Chronic Diseases.</title>
        <authorList>
            <person name="Tisza M.J."/>
            <person name="Buck C.B."/>
        </authorList>
    </citation>
    <scope>NUCLEOTIDE SEQUENCE</scope>
    <source>
        <strain evidence="1">Cthau23</strain>
    </source>
</reference>
<organism evidence="1">
    <name type="scientific">Podoviridae sp. cthau23</name>
    <dbReference type="NCBI Taxonomy" id="2825268"/>
    <lineage>
        <taxon>Viruses</taxon>
        <taxon>Duplodnaviria</taxon>
        <taxon>Heunggongvirae</taxon>
        <taxon>Uroviricota</taxon>
        <taxon>Caudoviricetes</taxon>
    </lineage>
</organism>
<dbReference type="EMBL" id="BK016024">
    <property type="protein sequence ID" value="DAF90295.1"/>
    <property type="molecule type" value="Genomic_DNA"/>
</dbReference>
<name>A0A8S5U748_9CAUD</name>